<evidence type="ECO:0000256" key="2">
    <source>
        <dbReference type="ARBA" id="ARBA00023026"/>
    </source>
</evidence>
<keyword evidence="2" id="KW-0843">Virulence</keyword>
<feature type="domain" description="Peptidase S1" evidence="7">
    <location>
        <begin position="33"/>
        <end position="263"/>
    </location>
</feature>
<dbReference type="InParanoid" id="A0A1E7F470"/>
<dbReference type="CDD" id="cd00190">
    <property type="entry name" value="Tryp_SPc"/>
    <property type="match status" value="1"/>
</dbReference>
<name>A0A1E7F470_9STRA</name>
<evidence type="ECO:0000256" key="4">
    <source>
        <dbReference type="ARBA" id="ARBA00023180"/>
    </source>
</evidence>
<keyword evidence="6" id="KW-0732">Signal</keyword>
<comment type="similarity">
    <text evidence="1">Belongs to the peptidase S1 family.</text>
</comment>
<gene>
    <name evidence="8" type="ORF">FRACYDRAFT_244069</name>
</gene>
<evidence type="ECO:0000256" key="6">
    <source>
        <dbReference type="SAM" id="SignalP"/>
    </source>
</evidence>
<dbReference type="Gene3D" id="2.40.10.10">
    <property type="entry name" value="Trypsin-like serine proteases"/>
    <property type="match status" value="1"/>
</dbReference>
<dbReference type="PANTHER" id="PTHR24276:SF98">
    <property type="entry name" value="FI18310P1-RELATED"/>
    <property type="match status" value="1"/>
</dbReference>
<feature type="signal peptide" evidence="6">
    <location>
        <begin position="1"/>
        <end position="23"/>
    </location>
</feature>
<dbReference type="InterPro" id="IPR001314">
    <property type="entry name" value="Peptidase_S1A"/>
</dbReference>
<evidence type="ECO:0000313" key="9">
    <source>
        <dbReference type="Proteomes" id="UP000095751"/>
    </source>
</evidence>
<dbReference type="KEGG" id="fcy:FRACYDRAFT_244069"/>
<evidence type="ECO:0000259" key="7">
    <source>
        <dbReference type="PROSITE" id="PS50240"/>
    </source>
</evidence>
<dbReference type="SUPFAM" id="SSF50494">
    <property type="entry name" value="Trypsin-like serine proteases"/>
    <property type="match status" value="1"/>
</dbReference>
<dbReference type="AlphaFoldDB" id="A0A1E7F470"/>
<dbReference type="GO" id="GO:0006508">
    <property type="term" value="P:proteolysis"/>
    <property type="evidence" value="ECO:0007669"/>
    <property type="project" value="UniProtKB-KW"/>
</dbReference>
<dbReference type="PROSITE" id="PS50240">
    <property type="entry name" value="TRYPSIN_DOM"/>
    <property type="match status" value="1"/>
</dbReference>
<evidence type="ECO:0000256" key="5">
    <source>
        <dbReference type="SAM" id="MobiDB-lite"/>
    </source>
</evidence>
<evidence type="ECO:0000313" key="8">
    <source>
        <dbReference type="EMBL" id="OEU12795.1"/>
    </source>
</evidence>
<keyword evidence="4" id="KW-0325">Glycoprotein</keyword>
<evidence type="ECO:0000256" key="1">
    <source>
        <dbReference type="ARBA" id="ARBA00007664"/>
    </source>
</evidence>
<dbReference type="PANTHER" id="PTHR24276">
    <property type="entry name" value="POLYSERASE-RELATED"/>
    <property type="match status" value="1"/>
</dbReference>
<proteinExistence type="inferred from homology"/>
<dbReference type="InterPro" id="IPR009003">
    <property type="entry name" value="Peptidase_S1_PA"/>
</dbReference>
<keyword evidence="8" id="KW-0645">Protease</keyword>
<feature type="chain" id="PRO_5009192631" evidence="6">
    <location>
        <begin position="24"/>
        <end position="395"/>
    </location>
</feature>
<protein>
    <submittedName>
        <fullName evidence="8">Trypsin-like serine protease</fullName>
    </submittedName>
</protein>
<keyword evidence="8" id="KW-0378">Hydrolase</keyword>
<feature type="compositionally biased region" description="Low complexity" evidence="5">
    <location>
        <begin position="279"/>
        <end position="296"/>
    </location>
</feature>
<dbReference type="Proteomes" id="UP000095751">
    <property type="component" value="Unassembled WGS sequence"/>
</dbReference>
<feature type="region of interest" description="Disordered" evidence="5">
    <location>
        <begin position="274"/>
        <end position="300"/>
    </location>
</feature>
<dbReference type="PRINTS" id="PR00722">
    <property type="entry name" value="CHYMOTRYPSIN"/>
</dbReference>
<accession>A0A1E7F470</accession>
<organism evidence="8 9">
    <name type="scientific">Fragilariopsis cylindrus CCMP1102</name>
    <dbReference type="NCBI Taxonomy" id="635003"/>
    <lineage>
        <taxon>Eukaryota</taxon>
        <taxon>Sar</taxon>
        <taxon>Stramenopiles</taxon>
        <taxon>Ochrophyta</taxon>
        <taxon>Bacillariophyta</taxon>
        <taxon>Bacillariophyceae</taxon>
        <taxon>Bacillariophycidae</taxon>
        <taxon>Bacillariales</taxon>
        <taxon>Bacillariaceae</taxon>
        <taxon>Fragilariopsis</taxon>
    </lineage>
</organism>
<dbReference type="InterPro" id="IPR050430">
    <property type="entry name" value="Peptidase_S1"/>
</dbReference>
<dbReference type="Pfam" id="PF00089">
    <property type="entry name" value="Trypsin"/>
    <property type="match status" value="1"/>
</dbReference>
<dbReference type="PROSITE" id="PS00134">
    <property type="entry name" value="TRYPSIN_HIS"/>
    <property type="match status" value="1"/>
</dbReference>
<dbReference type="OrthoDB" id="122635at2759"/>
<dbReference type="InterPro" id="IPR001254">
    <property type="entry name" value="Trypsin_dom"/>
</dbReference>
<dbReference type="InterPro" id="IPR043504">
    <property type="entry name" value="Peptidase_S1_PA_chymotrypsin"/>
</dbReference>
<dbReference type="EMBL" id="KV784364">
    <property type="protein sequence ID" value="OEU12795.1"/>
    <property type="molecule type" value="Genomic_DNA"/>
</dbReference>
<keyword evidence="9" id="KW-1185">Reference proteome</keyword>
<dbReference type="SMART" id="SM00020">
    <property type="entry name" value="Tryp_SPc"/>
    <property type="match status" value="1"/>
</dbReference>
<dbReference type="InterPro" id="IPR018114">
    <property type="entry name" value="TRYPSIN_HIS"/>
</dbReference>
<dbReference type="GO" id="GO:0004252">
    <property type="term" value="F:serine-type endopeptidase activity"/>
    <property type="evidence" value="ECO:0007669"/>
    <property type="project" value="InterPro"/>
</dbReference>
<reference evidence="8 9" key="1">
    <citation type="submission" date="2016-09" db="EMBL/GenBank/DDBJ databases">
        <title>Extensive genetic diversity and differential bi-allelic expression allows diatom success in the polar Southern Ocean.</title>
        <authorList>
            <consortium name="DOE Joint Genome Institute"/>
            <person name="Mock T."/>
            <person name="Otillar R.P."/>
            <person name="Strauss J."/>
            <person name="Dupont C."/>
            <person name="Frickenhaus S."/>
            <person name="Maumus F."/>
            <person name="Mcmullan M."/>
            <person name="Sanges R."/>
            <person name="Schmutz J."/>
            <person name="Toseland A."/>
            <person name="Valas R."/>
            <person name="Veluchamy A."/>
            <person name="Ward B.J."/>
            <person name="Allen A."/>
            <person name="Barry K."/>
            <person name="Falciatore A."/>
            <person name="Ferrante M."/>
            <person name="Fortunato A.E."/>
            <person name="Gloeckner G."/>
            <person name="Gruber A."/>
            <person name="Hipkin R."/>
            <person name="Janech M."/>
            <person name="Kroth P."/>
            <person name="Leese F."/>
            <person name="Lindquist E."/>
            <person name="Lyon B.R."/>
            <person name="Martin J."/>
            <person name="Mayer C."/>
            <person name="Parker M."/>
            <person name="Quesneville H."/>
            <person name="Raymond J."/>
            <person name="Uhlig C."/>
            <person name="Valentin K.U."/>
            <person name="Worden A.Z."/>
            <person name="Armbrust E.V."/>
            <person name="Bowler C."/>
            <person name="Green B."/>
            <person name="Moulton V."/>
            <person name="Van Oosterhout C."/>
            <person name="Grigoriev I."/>
        </authorList>
    </citation>
    <scope>NUCLEOTIDE SEQUENCE [LARGE SCALE GENOMIC DNA]</scope>
    <source>
        <strain evidence="8 9">CCMP1102</strain>
    </source>
</reference>
<evidence type="ECO:0000256" key="3">
    <source>
        <dbReference type="ARBA" id="ARBA00023157"/>
    </source>
</evidence>
<keyword evidence="3" id="KW-1015">Disulfide bond</keyword>
<sequence length="395" mass="42638">MRVTSGFIVALVALSSTVSPVKDVDNSERRTSIINGNEAEIGDYPWFASIVTRFSLLGFGVICGGSLISSQYVLTAAHCGDRTGEDIYIGAYKYRSTEGGAQLRKCKQWYADPDFQFEGTAEKPQTPFQFDYALCKLDSPVTIAGPLSTLVLNTNNEYPPPGTDTISIGFGVVNIGGNIPADILQEVTIPTISNEDEVCIEENGDRPANTCTCGPSFVRLNNGDGTFKDVHIGVTSFGTFGCSGTAVNARTSFGIDWVKSIVCEDPAGQDADFCQTAEPTSSPTSTPSSFQASSPTCTDDPGFEANGKKCERFLDRKRNKKCKKIIDRTLVADSCPSLCKRSCLTCKNKSGKIKLKNGKRYNCKKIKKKKKCKKKTKAGPLANEFCPAACKIEGC</sequence>